<dbReference type="EMBL" id="JAKELL010000082">
    <property type="protein sequence ID" value="KAH8983926.1"/>
    <property type="molecule type" value="Genomic_DNA"/>
</dbReference>
<dbReference type="Gene3D" id="3.40.50.1820">
    <property type="entry name" value="alpha/beta hydrolase"/>
    <property type="match status" value="1"/>
</dbReference>
<sequence length="327" mass="36589">MSAERLGLKWGADLNLKFGGDPSKLGRERWCYLCGSHMITNNGDNEGLFRGAIMQSGGPIPVGDIENGPAVLYFMVPYTTYKRAMDDSPDFFGVSAWLPRVDGVFLKEPTQYSVVRGNVANVPMIAGNCDDEGSLFSISTMNITTTAELKDYMKLYMMPKAKDSQVDLLLKYYPDDQRAGCPFDTGLKNALSPQFKRTAALQGDFVFHGPRRYFLQHRADKQKSWGFIHKRGKDLPFVGAAHITDVPNSFGVGPALSELRDYFIRFTNNLDPNGKRGLGVPWPQWDPRKPKAAIFQDSTLFPIIIGDDNYRTDALNYVANMSLLYPI</sequence>
<dbReference type="SUPFAM" id="SSF53474">
    <property type="entry name" value="alpha/beta-Hydrolases"/>
    <property type="match status" value="1"/>
</dbReference>
<dbReference type="AlphaFoldDB" id="A0AAD4Q9Y5"/>
<reference evidence="1" key="1">
    <citation type="submission" date="2022-01" db="EMBL/GenBank/DDBJ databases">
        <title>Comparative genomics reveals a dynamic genome evolution in the ectomycorrhizal milk-cap (Lactarius) mushrooms.</title>
        <authorList>
            <consortium name="DOE Joint Genome Institute"/>
            <person name="Lebreton A."/>
            <person name="Tang N."/>
            <person name="Kuo A."/>
            <person name="LaButti K."/>
            <person name="Drula E."/>
            <person name="Barry K."/>
            <person name="Clum A."/>
            <person name="Lipzen A."/>
            <person name="Mousain D."/>
            <person name="Ng V."/>
            <person name="Wang R."/>
            <person name="Wang X."/>
            <person name="Dai Y."/>
            <person name="Henrissat B."/>
            <person name="Grigoriev I.V."/>
            <person name="Guerin-Laguette A."/>
            <person name="Yu F."/>
            <person name="Martin F.M."/>
        </authorList>
    </citation>
    <scope>NUCLEOTIDE SEQUENCE</scope>
    <source>
        <strain evidence="1">QP</strain>
    </source>
</reference>
<dbReference type="PANTHER" id="PTHR11559">
    <property type="entry name" value="CARBOXYLESTERASE"/>
    <property type="match status" value="1"/>
</dbReference>
<gene>
    <name evidence="1" type="ORF">EDB92DRAFT_1951251</name>
</gene>
<dbReference type="GO" id="GO:0016787">
    <property type="term" value="F:hydrolase activity"/>
    <property type="evidence" value="ECO:0007669"/>
    <property type="project" value="UniProtKB-KW"/>
</dbReference>
<dbReference type="Proteomes" id="UP001201163">
    <property type="component" value="Unassembled WGS sequence"/>
</dbReference>
<dbReference type="InterPro" id="IPR029058">
    <property type="entry name" value="AB_hydrolase_fold"/>
</dbReference>
<organism evidence="1 2">
    <name type="scientific">Lactarius akahatsu</name>
    <dbReference type="NCBI Taxonomy" id="416441"/>
    <lineage>
        <taxon>Eukaryota</taxon>
        <taxon>Fungi</taxon>
        <taxon>Dikarya</taxon>
        <taxon>Basidiomycota</taxon>
        <taxon>Agaricomycotina</taxon>
        <taxon>Agaricomycetes</taxon>
        <taxon>Russulales</taxon>
        <taxon>Russulaceae</taxon>
        <taxon>Lactarius</taxon>
    </lineage>
</organism>
<evidence type="ECO:0000313" key="2">
    <source>
        <dbReference type="Proteomes" id="UP001201163"/>
    </source>
</evidence>
<dbReference type="InterPro" id="IPR050309">
    <property type="entry name" value="Type-B_Carboxylest/Lipase"/>
</dbReference>
<name>A0AAD4Q9Y5_9AGAM</name>
<protein>
    <submittedName>
        <fullName evidence="1">Alpha/Beta hydrolase protein</fullName>
    </submittedName>
</protein>
<evidence type="ECO:0000313" key="1">
    <source>
        <dbReference type="EMBL" id="KAH8983926.1"/>
    </source>
</evidence>
<keyword evidence="2" id="KW-1185">Reference proteome</keyword>
<comment type="caution">
    <text evidence="1">The sequence shown here is derived from an EMBL/GenBank/DDBJ whole genome shotgun (WGS) entry which is preliminary data.</text>
</comment>
<keyword evidence="1" id="KW-0378">Hydrolase</keyword>
<accession>A0AAD4Q9Y5</accession>
<proteinExistence type="predicted"/>